<gene>
    <name evidence="1" type="ORF">DDZ44_06695</name>
</gene>
<dbReference type="EMBL" id="DNZF01000147">
    <property type="protein sequence ID" value="HBK53605.1"/>
    <property type="molecule type" value="Genomic_DNA"/>
</dbReference>
<organism evidence="1 2">
    <name type="scientific">Syntrophomonas wolfei</name>
    <dbReference type="NCBI Taxonomy" id="863"/>
    <lineage>
        <taxon>Bacteria</taxon>
        <taxon>Bacillati</taxon>
        <taxon>Bacillota</taxon>
        <taxon>Clostridia</taxon>
        <taxon>Eubacteriales</taxon>
        <taxon>Syntrophomonadaceae</taxon>
        <taxon>Syntrophomonas</taxon>
    </lineage>
</organism>
<comment type="caution">
    <text evidence="1">The sequence shown here is derived from an EMBL/GenBank/DDBJ whole genome shotgun (WGS) entry which is preliminary data.</text>
</comment>
<dbReference type="InterPro" id="IPR047708">
    <property type="entry name" value="CD1871A-like"/>
</dbReference>
<accession>A0A354YW87</accession>
<evidence type="ECO:0000313" key="2">
    <source>
        <dbReference type="Proteomes" id="UP000263273"/>
    </source>
</evidence>
<dbReference type="AlphaFoldDB" id="A0A354YW87"/>
<name>A0A354YW87_9FIRM</name>
<sequence>MSLSHRKVTQSLIFAGLVALIYGLWRGEAGQVFLKGARICLECIGL</sequence>
<protein>
    <submittedName>
        <fullName evidence="1">Thioredoxin</fullName>
    </submittedName>
</protein>
<dbReference type="NCBIfam" id="NF040920">
    <property type="entry name" value="CD1871A_fam"/>
    <property type="match status" value="1"/>
</dbReference>
<evidence type="ECO:0000313" key="1">
    <source>
        <dbReference type="EMBL" id="HBK53605.1"/>
    </source>
</evidence>
<dbReference type="Proteomes" id="UP000263273">
    <property type="component" value="Unassembled WGS sequence"/>
</dbReference>
<proteinExistence type="predicted"/>
<reference evidence="1 2" key="1">
    <citation type="journal article" date="2018" name="Nat. Biotechnol.">
        <title>A standardized bacterial taxonomy based on genome phylogeny substantially revises the tree of life.</title>
        <authorList>
            <person name="Parks D.H."/>
            <person name="Chuvochina M."/>
            <person name="Waite D.W."/>
            <person name="Rinke C."/>
            <person name="Skarshewski A."/>
            <person name="Chaumeil P.A."/>
            <person name="Hugenholtz P."/>
        </authorList>
    </citation>
    <scope>NUCLEOTIDE SEQUENCE [LARGE SCALE GENOMIC DNA]</scope>
    <source>
        <strain evidence="1">UBA10948</strain>
    </source>
</reference>